<feature type="region of interest" description="Disordered" evidence="1">
    <location>
        <begin position="695"/>
        <end position="791"/>
    </location>
</feature>
<evidence type="ECO:0000313" key="5">
    <source>
        <dbReference type="Proteomes" id="UP000825935"/>
    </source>
</evidence>
<dbReference type="SUPFAM" id="SSF53098">
    <property type="entry name" value="Ribonuclease H-like"/>
    <property type="match status" value="1"/>
</dbReference>
<feature type="compositionally biased region" description="Basic and acidic residues" evidence="1">
    <location>
        <begin position="100"/>
        <end position="109"/>
    </location>
</feature>
<evidence type="ECO:0000256" key="1">
    <source>
        <dbReference type="SAM" id="MobiDB-lite"/>
    </source>
</evidence>
<feature type="compositionally biased region" description="Acidic residues" evidence="1">
    <location>
        <begin position="779"/>
        <end position="791"/>
    </location>
</feature>
<dbReference type="InterPro" id="IPR008906">
    <property type="entry name" value="HATC_C_dom"/>
</dbReference>
<evidence type="ECO:0000259" key="3">
    <source>
        <dbReference type="Pfam" id="PF05699"/>
    </source>
</evidence>
<evidence type="ECO:0000259" key="2">
    <source>
        <dbReference type="Pfam" id="PF04937"/>
    </source>
</evidence>
<feature type="domain" description="HAT C-terminal dimerisation" evidence="3">
    <location>
        <begin position="560"/>
        <end position="634"/>
    </location>
</feature>
<reference evidence="4" key="1">
    <citation type="submission" date="2021-08" db="EMBL/GenBank/DDBJ databases">
        <title>WGS assembly of Ceratopteris richardii.</title>
        <authorList>
            <person name="Marchant D.B."/>
            <person name="Chen G."/>
            <person name="Jenkins J."/>
            <person name="Shu S."/>
            <person name="Leebens-Mack J."/>
            <person name="Grimwood J."/>
            <person name="Schmutz J."/>
            <person name="Soltis P."/>
            <person name="Soltis D."/>
            <person name="Chen Z.-H."/>
        </authorList>
    </citation>
    <scope>NUCLEOTIDE SEQUENCE</scope>
    <source>
        <strain evidence="4">Whitten #5841</strain>
        <tissue evidence="4">Leaf</tissue>
    </source>
</reference>
<dbReference type="Proteomes" id="UP000825935">
    <property type="component" value="Chromosome 29"/>
</dbReference>
<dbReference type="OMA" id="DRENVHI"/>
<feature type="compositionally biased region" description="Low complexity" evidence="1">
    <location>
        <begin position="740"/>
        <end position="752"/>
    </location>
</feature>
<organism evidence="4 5">
    <name type="scientific">Ceratopteris richardii</name>
    <name type="common">Triangle waterfern</name>
    <dbReference type="NCBI Taxonomy" id="49495"/>
    <lineage>
        <taxon>Eukaryota</taxon>
        <taxon>Viridiplantae</taxon>
        <taxon>Streptophyta</taxon>
        <taxon>Embryophyta</taxon>
        <taxon>Tracheophyta</taxon>
        <taxon>Polypodiopsida</taxon>
        <taxon>Polypodiidae</taxon>
        <taxon>Polypodiales</taxon>
        <taxon>Pteridineae</taxon>
        <taxon>Pteridaceae</taxon>
        <taxon>Parkerioideae</taxon>
        <taxon>Ceratopteris</taxon>
    </lineage>
</organism>
<dbReference type="OrthoDB" id="2442898at2759"/>
<dbReference type="Pfam" id="PF04937">
    <property type="entry name" value="DUF659"/>
    <property type="match status" value="1"/>
</dbReference>
<gene>
    <name evidence="4" type="ORF">KP509_29G055500</name>
</gene>
<dbReference type="PANTHER" id="PTHR32166:SF123">
    <property type="entry name" value="BED-TYPE DOMAIN-CONTAINING PROTEIN"/>
    <property type="match status" value="1"/>
</dbReference>
<dbReference type="InterPro" id="IPR007021">
    <property type="entry name" value="DUF659"/>
</dbReference>
<dbReference type="InterPro" id="IPR012337">
    <property type="entry name" value="RNaseH-like_sf"/>
</dbReference>
<feature type="compositionally biased region" description="Low complexity" evidence="1">
    <location>
        <begin position="88"/>
        <end position="99"/>
    </location>
</feature>
<evidence type="ECO:0008006" key="6">
    <source>
        <dbReference type="Google" id="ProtNLM"/>
    </source>
</evidence>
<comment type="caution">
    <text evidence="4">The sequence shown here is derived from an EMBL/GenBank/DDBJ whole genome shotgun (WGS) entry which is preliminary data.</text>
</comment>
<accession>A0A8T2R9H5</accession>
<name>A0A8T2R9H5_CERRI</name>
<sequence length="864" mass="98550">MVREKHEAFDLHCVGVEKDTKKSNSHHWTCKYCGKRYTSGATRLLQHISKLGGQVAACKEIPDHIASEIRQKMMGSPSTLPTSVRGYASHSSRATVSTSSHEEESHFHDSNVGSSSQSPLQRESQSMRQSGLGQAPGHVRSSLTWIKEKQKIADIEIARTVIMENLSFNLLNSNQWKTMVKAISEVGPCQGWSGPSYSDMRTTKIDEEKKRIDLSLAPMREKWFRYGCTILSDGWRDRKNRGIINILVSCPIGTFFLRAVEVGKKGKKTTGVFIYRHIKKAIEEVGSSNVVQVVTDNASNCRHMGQLLEGEYPHIVWTPCATHCLDLLMEDIGKLTWVKACTLQASNIVTFFTQKVKVLAMFREHSKLEIKKPATTRFAYMWIVLSRLLEVKVPLRQTVVSTFWIEWDESTSEESKSMQRLCLDESFWDGVRAILGVITPIYKALRMTDCEGATLGLLIHIMRRAMQEMRECTLVTEEQRDEVLEATMRRWTWMHRPIHGFAGLLHPAFKSTRLYDDVELLSDRLQYMSRVVPTHLHNDMLEQINCYMDERGNPAFLFPTCWDRESMVKPLFWWQNFGFAFTTLFTYALKVLSQDCSSGACERNWSAFSLIHTKVRNRLSPHQMEKLIYCRTNLKMLQNIPNMETLKQVNVDKFWPSVKDTPLPSHDVPQDEEELLFADLYRELCSIDVRQTRGHSRRRVRGVRGRGKGLIIRRASTTSHGDGASTSRAPASTYTRRQRSTLSSLQQLPLSPRFDDEGNLISDPPTPPSSTYEMTSSDSLDENSDDSDIDEMDDDSLVQTILNGLPNLYQSFVSTLRLMMKGNPNALSFEELVSVLLQEDQSRKNTSIHADQVHYACCRSNFPG</sequence>
<feature type="compositionally biased region" description="Polar residues" evidence="1">
    <location>
        <begin position="111"/>
        <end position="132"/>
    </location>
</feature>
<feature type="domain" description="DUF659" evidence="2">
    <location>
        <begin position="195"/>
        <end position="348"/>
    </location>
</feature>
<dbReference type="AlphaFoldDB" id="A0A8T2R9H5"/>
<keyword evidence="5" id="KW-1185">Reference proteome</keyword>
<feature type="region of interest" description="Disordered" evidence="1">
    <location>
        <begin position="74"/>
        <end position="139"/>
    </location>
</feature>
<dbReference type="PANTHER" id="PTHR32166">
    <property type="entry name" value="OSJNBA0013A04.12 PROTEIN"/>
    <property type="match status" value="1"/>
</dbReference>
<feature type="compositionally biased region" description="Polar residues" evidence="1">
    <location>
        <begin position="715"/>
        <end position="734"/>
    </location>
</feature>
<evidence type="ECO:0000313" key="4">
    <source>
        <dbReference type="EMBL" id="KAH7292195.1"/>
    </source>
</evidence>
<proteinExistence type="predicted"/>
<protein>
    <recommendedName>
        <fullName evidence="6">BED-type domain-containing protein</fullName>
    </recommendedName>
</protein>
<dbReference type="EMBL" id="CM035434">
    <property type="protein sequence ID" value="KAH7292195.1"/>
    <property type="molecule type" value="Genomic_DNA"/>
</dbReference>
<feature type="compositionally biased region" description="Basic residues" evidence="1">
    <location>
        <begin position="695"/>
        <end position="707"/>
    </location>
</feature>
<dbReference type="Pfam" id="PF05699">
    <property type="entry name" value="Dimer_Tnp_hAT"/>
    <property type="match status" value="1"/>
</dbReference>
<dbReference type="GO" id="GO:0046983">
    <property type="term" value="F:protein dimerization activity"/>
    <property type="evidence" value="ECO:0007669"/>
    <property type="project" value="InterPro"/>
</dbReference>